<dbReference type="STRING" id="797473.HMPREF9080_02504"/>
<dbReference type="HOGENOM" id="CLU_3078020_0_0_6"/>
<evidence type="ECO:0000313" key="2">
    <source>
        <dbReference type="EMBL" id="EHM52130.1"/>
    </source>
</evidence>
<dbReference type="AlphaFoldDB" id="G9ZI93"/>
<comment type="caution">
    <text evidence="2">The sequence shown here is derived from an EMBL/GenBank/DDBJ whole genome shotgun (WGS) entry which is preliminary data.</text>
</comment>
<proteinExistence type="predicted"/>
<protein>
    <submittedName>
        <fullName evidence="2">Uncharacterized protein</fullName>
    </submittedName>
</protein>
<sequence length="52" mass="5795">MESTSKTGKGGIMKARQGDYNPRPEAPASGEKSLTKLKKRGNIRTLFYPFIH</sequence>
<organism evidence="2 3">
    <name type="scientific">Cardiobacterium valvarum F0432</name>
    <dbReference type="NCBI Taxonomy" id="797473"/>
    <lineage>
        <taxon>Bacteria</taxon>
        <taxon>Pseudomonadati</taxon>
        <taxon>Pseudomonadota</taxon>
        <taxon>Gammaproteobacteria</taxon>
        <taxon>Cardiobacteriales</taxon>
        <taxon>Cardiobacteriaceae</taxon>
        <taxon>Cardiobacterium</taxon>
    </lineage>
</organism>
<feature type="region of interest" description="Disordered" evidence="1">
    <location>
        <begin position="1"/>
        <end position="38"/>
    </location>
</feature>
<evidence type="ECO:0000256" key="1">
    <source>
        <dbReference type="SAM" id="MobiDB-lite"/>
    </source>
</evidence>
<evidence type="ECO:0000313" key="3">
    <source>
        <dbReference type="Proteomes" id="UP000004750"/>
    </source>
</evidence>
<accession>G9ZI93</accession>
<dbReference type="Proteomes" id="UP000004750">
    <property type="component" value="Unassembled WGS sequence"/>
</dbReference>
<name>G9ZI93_9GAMM</name>
<gene>
    <name evidence="2" type="ORF">HMPREF9080_02504</name>
</gene>
<reference evidence="2 3" key="1">
    <citation type="submission" date="2011-08" db="EMBL/GenBank/DDBJ databases">
        <authorList>
            <person name="Weinstock G."/>
            <person name="Sodergren E."/>
            <person name="Clifton S."/>
            <person name="Fulton L."/>
            <person name="Fulton B."/>
            <person name="Courtney L."/>
            <person name="Fronick C."/>
            <person name="Harrison M."/>
            <person name="Strong C."/>
            <person name="Farmer C."/>
            <person name="Delahaunty K."/>
            <person name="Markovic C."/>
            <person name="Hall O."/>
            <person name="Minx P."/>
            <person name="Tomlinson C."/>
            <person name="Mitreva M."/>
            <person name="Hou S."/>
            <person name="Chen J."/>
            <person name="Wollam A."/>
            <person name="Pepin K.H."/>
            <person name="Johnson M."/>
            <person name="Bhonagiri V."/>
            <person name="Zhang X."/>
            <person name="Suruliraj S."/>
            <person name="Warren W."/>
            <person name="Chinwalla A."/>
            <person name="Mardis E.R."/>
            <person name="Wilson R.K."/>
        </authorList>
    </citation>
    <scope>NUCLEOTIDE SEQUENCE [LARGE SCALE GENOMIC DNA]</scope>
    <source>
        <strain evidence="2 3">F0432</strain>
    </source>
</reference>
<dbReference type="EMBL" id="AGCM01000146">
    <property type="protein sequence ID" value="EHM52130.1"/>
    <property type="molecule type" value="Genomic_DNA"/>
</dbReference>